<keyword evidence="8 18" id="KW-0472">Membrane</keyword>
<dbReference type="Pfam" id="PF00060">
    <property type="entry name" value="Lig_chan"/>
    <property type="match status" value="1"/>
</dbReference>
<evidence type="ECO:0000256" key="17">
    <source>
        <dbReference type="PIRSR" id="PIRSR601508-3"/>
    </source>
</evidence>
<dbReference type="SMART" id="SM00079">
    <property type="entry name" value="PBPe"/>
    <property type="match status" value="1"/>
</dbReference>
<feature type="transmembrane region" description="Helical" evidence="18">
    <location>
        <begin position="608"/>
        <end position="631"/>
    </location>
</feature>
<keyword evidence="19" id="KW-0732">Signal</keyword>
<dbReference type="InterPro" id="IPR028082">
    <property type="entry name" value="Peripla_BP_I"/>
</dbReference>
<evidence type="ECO:0000256" key="10">
    <source>
        <dbReference type="ARBA" id="ARBA00023180"/>
    </source>
</evidence>
<feature type="transmembrane region" description="Helical" evidence="18">
    <location>
        <begin position="528"/>
        <end position="546"/>
    </location>
</feature>
<keyword evidence="2" id="KW-0813">Transport</keyword>
<evidence type="ECO:0000256" key="5">
    <source>
        <dbReference type="ARBA" id="ARBA00022989"/>
    </source>
</evidence>
<feature type="transmembrane region" description="Helical" evidence="18">
    <location>
        <begin position="797"/>
        <end position="821"/>
    </location>
</feature>
<dbReference type="Pfam" id="PF10613">
    <property type="entry name" value="Lig_chan-Glu_bd"/>
    <property type="match status" value="1"/>
</dbReference>
<feature type="chain" id="PRO_5041913297" evidence="19">
    <location>
        <begin position="22"/>
        <end position="855"/>
    </location>
</feature>
<dbReference type="Proteomes" id="UP001249851">
    <property type="component" value="Unassembled WGS sequence"/>
</dbReference>
<evidence type="ECO:0000256" key="18">
    <source>
        <dbReference type="SAM" id="Phobius"/>
    </source>
</evidence>
<feature type="binding site" evidence="15">
    <location>
        <position position="702"/>
    </location>
    <ligand>
        <name>L-glutamate</name>
        <dbReference type="ChEBI" id="CHEBI:29985"/>
    </ligand>
</feature>
<keyword evidence="9 22" id="KW-0675">Receptor</keyword>
<keyword evidence="3" id="KW-1003">Cell membrane</keyword>
<sequence length="855" mass="96928">MPSFQIILYCVYLFFSFSVRGQKSLSLKIGAIFSENNTGLDERVFRFAVRYFSKKRLESNVNLTAVVKFAPEDDLFENIYRVKAIYPVCSKFNIPLISASATDPSLVYKTTEYLLRLSPPDTKMSYALVDLIKEYKWNRMGILTSDTDYGLNSLLDFKERAVGERWEILSNEHFSVNADNELVNVSKNLRNLREQGARVIVLSCSAVYVPQVLAEAEKLGMFKDSVWILTDGAIEKENTDIHYKEGLIGVAMPMKGSGELYDKILQEWKDMGETKPLNARAGRIFDAVLTVAKAIEKFQGNLMSLPPVNSGLCPLLKSQSWIDGSDFMGAMKKVKTQGIMSNIEFTQSGSPRKSNYDIVNYQRGERWVKVGRYHEISTKPLNMTKKRPIVWPDGTLSIPKLASLELKYKKIKVLIKLNSPFVMEKKNFSESDDGTAYEGFCIDLLNALRGKLHFEYELHLRSEIGERRSDGTWTTLAVSTLTISPEREKAVDFTQPYFNQGFKIVMKKTDMEDKVDTWGFLNPFEKTLWMAIIGSSIIVGIVVWIFDRLSPYDFHGRVVRSENATSEEIPAQNTLSILNSLWAATSSFMEQGPDSLHPGSPSGRATTLAWWFAISIFGATYTANLAAFLTINKYDSPIKSIEDLAYQDKIKYGTADGQLSNMLKTTSLPVYEKLWKHMIMEPNSSFGIDKVRKTENYAFIWDSAVLEYETQREPCNTLKLVERPFGDINYGFALPRKSPYTHKFSVAMLELQQEGFLERMTEKWFRSRSVCSAETQAAQAIAEEGGDQLRFIDMAGVFITLAVGIVAGMVVLLVELIYASYKDTKCKDSMAPKTTREALTTRLHQSMKSYRIWSG</sequence>
<dbReference type="Pfam" id="PF01094">
    <property type="entry name" value="ANF_receptor"/>
    <property type="match status" value="1"/>
</dbReference>
<reference evidence="22" key="1">
    <citation type="journal article" date="2023" name="G3 (Bethesda)">
        <title>Whole genome assembly and annotation of the endangered Caribbean coral Acropora cervicornis.</title>
        <authorList>
            <person name="Selwyn J.D."/>
            <person name="Vollmer S.V."/>
        </authorList>
    </citation>
    <scope>NUCLEOTIDE SEQUENCE</scope>
    <source>
        <strain evidence="22">K2</strain>
    </source>
</reference>
<feature type="site" description="Crucial to convey clamshell closure to channel opening" evidence="16">
    <location>
        <position position="638"/>
    </location>
</feature>
<feature type="binding site" evidence="15">
    <location>
        <position position="660"/>
    </location>
    <ligand>
        <name>L-glutamate</name>
        <dbReference type="ChEBI" id="CHEBI:29985"/>
    </ligand>
</feature>
<evidence type="ECO:0000256" key="14">
    <source>
        <dbReference type="ARBA" id="ARBA00034100"/>
    </source>
</evidence>
<feature type="site" description="Interaction with the cone snail toxin Con-ikot-ikot" evidence="16">
    <location>
        <position position="664"/>
    </location>
</feature>
<evidence type="ECO:0000256" key="9">
    <source>
        <dbReference type="ARBA" id="ARBA00023170"/>
    </source>
</evidence>
<feature type="site" description="Interaction with the cone snail toxin Con-ikot-ikot" evidence="16">
    <location>
        <position position="467"/>
    </location>
</feature>
<evidence type="ECO:0000256" key="7">
    <source>
        <dbReference type="ARBA" id="ARBA00023065"/>
    </source>
</evidence>
<feature type="disulfide bond" evidence="17">
    <location>
        <begin position="715"/>
        <end position="771"/>
    </location>
</feature>
<feature type="domain" description="Ionotropic glutamate receptor L-glutamate and glycine-binding" evidence="21">
    <location>
        <begin position="420"/>
        <end position="479"/>
    </location>
</feature>
<keyword evidence="12" id="KW-1071">Ligand-gated ion channel</keyword>
<feature type="binding site" evidence="15">
    <location>
        <position position="482"/>
    </location>
    <ligand>
        <name>L-glutamate</name>
        <dbReference type="ChEBI" id="CHEBI:29985"/>
    </ligand>
</feature>
<evidence type="ECO:0000256" key="6">
    <source>
        <dbReference type="ARBA" id="ARBA00023018"/>
    </source>
</evidence>
<evidence type="ECO:0000256" key="3">
    <source>
        <dbReference type="ARBA" id="ARBA00022475"/>
    </source>
</evidence>
<evidence type="ECO:0000256" key="13">
    <source>
        <dbReference type="ARBA" id="ARBA00023303"/>
    </source>
</evidence>
<keyword evidence="10" id="KW-0325">Glycoprotein</keyword>
<dbReference type="GO" id="GO:0045211">
    <property type="term" value="C:postsynaptic membrane"/>
    <property type="evidence" value="ECO:0007669"/>
    <property type="project" value="UniProtKB-SubCell"/>
</dbReference>
<dbReference type="EMBL" id="JARQWQ010000017">
    <property type="protein sequence ID" value="KAK2566425.1"/>
    <property type="molecule type" value="Genomic_DNA"/>
</dbReference>
<evidence type="ECO:0000256" key="1">
    <source>
        <dbReference type="ARBA" id="ARBA00004651"/>
    </source>
</evidence>
<dbReference type="InterPro" id="IPR015683">
    <property type="entry name" value="Ionotropic_Glu_rcpt"/>
</dbReference>
<dbReference type="PRINTS" id="PR00177">
    <property type="entry name" value="NMDARECEPTOR"/>
</dbReference>
<reference evidence="22" key="2">
    <citation type="journal article" date="2023" name="Science">
        <title>Genomic signatures of disease resistance in endangered staghorn corals.</title>
        <authorList>
            <person name="Vollmer S.V."/>
            <person name="Selwyn J.D."/>
            <person name="Despard B.A."/>
            <person name="Roesel C.L."/>
        </authorList>
    </citation>
    <scope>NUCLEOTIDE SEQUENCE</scope>
    <source>
        <strain evidence="22">K2</strain>
    </source>
</reference>
<accession>A0AAD9QSR4</accession>
<evidence type="ECO:0000259" key="21">
    <source>
        <dbReference type="SMART" id="SM00918"/>
    </source>
</evidence>
<dbReference type="AlphaFoldDB" id="A0AAD9QSR4"/>
<evidence type="ECO:0000313" key="22">
    <source>
        <dbReference type="EMBL" id="KAK2566425.1"/>
    </source>
</evidence>
<proteinExistence type="predicted"/>
<organism evidence="22 23">
    <name type="scientific">Acropora cervicornis</name>
    <name type="common">Staghorn coral</name>
    <dbReference type="NCBI Taxonomy" id="6130"/>
    <lineage>
        <taxon>Eukaryota</taxon>
        <taxon>Metazoa</taxon>
        <taxon>Cnidaria</taxon>
        <taxon>Anthozoa</taxon>
        <taxon>Hexacorallia</taxon>
        <taxon>Scleractinia</taxon>
        <taxon>Astrocoeniina</taxon>
        <taxon>Acroporidae</taxon>
        <taxon>Acropora</taxon>
    </lineage>
</organism>
<dbReference type="InterPro" id="IPR001320">
    <property type="entry name" value="Iontro_rcpt_C"/>
</dbReference>
<dbReference type="InterPro" id="IPR019594">
    <property type="entry name" value="Glu/Gly-bd"/>
</dbReference>
<dbReference type="InterPro" id="IPR001508">
    <property type="entry name" value="Iono_Glu_rcpt_met"/>
</dbReference>
<dbReference type="SUPFAM" id="SSF53822">
    <property type="entry name" value="Periplasmic binding protein-like I"/>
    <property type="match status" value="1"/>
</dbReference>
<dbReference type="PANTHER" id="PTHR18966">
    <property type="entry name" value="IONOTROPIC GLUTAMATE RECEPTOR"/>
    <property type="match status" value="1"/>
</dbReference>
<feature type="domain" description="Ionotropic glutamate receptor C-terminal" evidence="20">
    <location>
        <begin position="410"/>
        <end position="767"/>
    </location>
</feature>
<gene>
    <name evidence="22" type="ORF">P5673_009937</name>
</gene>
<evidence type="ECO:0000313" key="23">
    <source>
        <dbReference type="Proteomes" id="UP001249851"/>
    </source>
</evidence>
<dbReference type="SMART" id="SM00918">
    <property type="entry name" value="Lig_chan-Glu_bd"/>
    <property type="match status" value="1"/>
</dbReference>
<dbReference type="FunFam" id="1.10.287.70:FF:000143">
    <property type="entry name" value="Probable glutamate receptor"/>
    <property type="match status" value="1"/>
</dbReference>
<evidence type="ECO:0000256" key="4">
    <source>
        <dbReference type="ARBA" id="ARBA00022692"/>
    </source>
</evidence>
<dbReference type="SUPFAM" id="SSF53850">
    <property type="entry name" value="Periplasmic binding protein-like II"/>
    <property type="match status" value="1"/>
</dbReference>
<keyword evidence="5 18" id="KW-1133">Transmembrane helix</keyword>
<comment type="subcellular location">
    <subcellularLocation>
        <location evidence="1">Cell membrane</location>
        <topology evidence="1">Multi-pass membrane protein</topology>
    </subcellularLocation>
    <subcellularLocation>
        <location evidence="14">Postsynaptic cell membrane</location>
    </subcellularLocation>
</comment>
<evidence type="ECO:0000256" key="2">
    <source>
        <dbReference type="ARBA" id="ARBA00022448"/>
    </source>
</evidence>
<feature type="binding site" evidence="15">
    <location>
        <position position="487"/>
    </location>
    <ligand>
        <name>L-glutamate</name>
        <dbReference type="ChEBI" id="CHEBI:29985"/>
    </ligand>
</feature>
<comment type="caution">
    <text evidence="22">The sequence shown here is derived from an EMBL/GenBank/DDBJ whole genome shotgun (WGS) entry which is preliminary data.</text>
</comment>
<protein>
    <submittedName>
        <fullName evidence="22">Glutamate receptor 2</fullName>
    </submittedName>
</protein>
<keyword evidence="17" id="KW-1015">Disulfide bond</keyword>
<keyword evidence="11" id="KW-0628">Postsynaptic cell membrane</keyword>
<evidence type="ECO:0000256" key="8">
    <source>
        <dbReference type="ARBA" id="ARBA00023136"/>
    </source>
</evidence>
<dbReference type="InterPro" id="IPR001828">
    <property type="entry name" value="ANF_lig-bd_rcpt"/>
</dbReference>
<dbReference type="GO" id="GO:0015276">
    <property type="term" value="F:ligand-gated monoatomic ion channel activity"/>
    <property type="evidence" value="ECO:0007669"/>
    <property type="project" value="InterPro"/>
</dbReference>
<keyword evidence="7" id="KW-0406">Ion transport</keyword>
<evidence type="ECO:0000256" key="12">
    <source>
        <dbReference type="ARBA" id="ARBA00023286"/>
    </source>
</evidence>
<dbReference type="Gene3D" id="3.40.50.2300">
    <property type="match status" value="2"/>
</dbReference>
<feature type="signal peptide" evidence="19">
    <location>
        <begin position="1"/>
        <end position="21"/>
    </location>
</feature>
<keyword evidence="4 18" id="KW-0812">Transmembrane</keyword>
<dbReference type="Gene3D" id="1.10.287.70">
    <property type="match status" value="1"/>
</dbReference>
<evidence type="ECO:0000259" key="20">
    <source>
        <dbReference type="SMART" id="SM00079"/>
    </source>
</evidence>
<keyword evidence="6" id="KW-0770">Synapse</keyword>
<dbReference type="GO" id="GO:0038023">
    <property type="term" value="F:signaling receptor activity"/>
    <property type="evidence" value="ECO:0007669"/>
    <property type="project" value="InterPro"/>
</dbReference>
<keyword evidence="13" id="KW-0407">Ion channel</keyword>
<evidence type="ECO:0000256" key="11">
    <source>
        <dbReference type="ARBA" id="ARBA00023257"/>
    </source>
</evidence>
<name>A0AAD9QSR4_ACRCE</name>
<evidence type="ECO:0000256" key="16">
    <source>
        <dbReference type="PIRSR" id="PIRSR601508-2"/>
    </source>
</evidence>
<evidence type="ECO:0000256" key="15">
    <source>
        <dbReference type="PIRSR" id="PIRSR601508-1"/>
    </source>
</evidence>
<evidence type="ECO:0000256" key="19">
    <source>
        <dbReference type="SAM" id="SignalP"/>
    </source>
</evidence>
<dbReference type="Gene3D" id="3.40.190.10">
    <property type="entry name" value="Periplasmic binding protein-like II"/>
    <property type="match status" value="2"/>
</dbReference>
<keyword evidence="23" id="KW-1185">Reference proteome</keyword>